<keyword evidence="2 8" id="KW-0732">Signal</keyword>
<feature type="region of interest" description="Disordered" evidence="7">
    <location>
        <begin position="167"/>
        <end position="206"/>
    </location>
</feature>
<dbReference type="InterPro" id="IPR044965">
    <property type="entry name" value="Glyco_hydro_17_plant"/>
</dbReference>
<evidence type="ECO:0000256" key="8">
    <source>
        <dbReference type="SAM" id="SignalP"/>
    </source>
</evidence>
<evidence type="ECO:0000313" key="11">
    <source>
        <dbReference type="Proteomes" id="UP001415857"/>
    </source>
</evidence>
<keyword evidence="4" id="KW-1015">Disulfide bond</keyword>
<feature type="domain" description="X8" evidence="9">
    <location>
        <begin position="203"/>
        <end position="281"/>
    </location>
</feature>
<comment type="similarity">
    <text evidence="1 6">Belongs to the glycosyl hydrolase 17 family.</text>
</comment>
<evidence type="ECO:0000256" key="6">
    <source>
        <dbReference type="RuleBase" id="RU004335"/>
    </source>
</evidence>
<evidence type="ECO:0000256" key="1">
    <source>
        <dbReference type="ARBA" id="ARBA00008773"/>
    </source>
</evidence>
<accession>A0AAP0X2V7</accession>
<dbReference type="FunFam" id="1.20.58.1040:FF:000003">
    <property type="entry name" value="glucan endo-1,3-beta-glucosidase 7"/>
    <property type="match status" value="1"/>
</dbReference>
<dbReference type="Gene3D" id="3.20.20.80">
    <property type="entry name" value="Glycosidases"/>
    <property type="match status" value="1"/>
</dbReference>
<evidence type="ECO:0000256" key="7">
    <source>
        <dbReference type="SAM" id="MobiDB-lite"/>
    </source>
</evidence>
<comment type="caution">
    <text evidence="10">The sequence shown here is derived from an EMBL/GenBank/DDBJ whole genome shotgun (WGS) entry which is preliminary data.</text>
</comment>
<dbReference type="EMBL" id="JBBPBK010000006">
    <property type="protein sequence ID" value="KAK9283210.1"/>
    <property type="molecule type" value="Genomic_DNA"/>
</dbReference>
<keyword evidence="5" id="KW-0326">Glycosidase</keyword>
<evidence type="ECO:0000256" key="2">
    <source>
        <dbReference type="ARBA" id="ARBA00022729"/>
    </source>
</evidence>
<dbReference type="Pfam" id="PF00332">
    <property type="entry name" value="Glyco_hydro_17"/>
    <property type="match status" value="1"/>
</dbReference>
<dbReference type="GO" id="GO:0004553">
    <property type="term" value="F:hydrolase activity, hydrolyzing O-glycosyl compounds"/>
    <property type="evidence" value="ECO:0007669"/>
    <property type="project" value="InterPro"/>
</dbReference>
<dbReference type="InterPro" id="IPR017853">
    <property type="entry name" value="GH"/>
</dbReference>
<proteinExistence type="inferred from homology"/>
<evidence type="ECO:0000256" key="5">
    <source>
        <dbReference type="ARBA" id="ARBA00023295"/>
    </source>
</evidence>
<dbReference type="AlphaFoldDB" id="A0AAP0X2V7"/>
<evidence type="ECO:0000256" key="3">
    <source>
        <dbReference type="ARBA" id="ARBA00022801"/>
    </source>
</evidence>
<dbReference type="SUPFAM" id="SSF51445">
    <property type="entry name" value="(Trans)glycosidases"/>
    <property type="match status" value="1"/>
</dbReference>
<dbReference type="Gene3D" id="1.20.58.1040">
    <property type="match status" value="1"/>
</dbReference>
<keyword evidence="11" id="KW-1185">Reference proteome</keyword>
<dbReference type="Proteomes" id="UP001415857">
    <property type="component" value="Unassembled WGS sequence"/>
</dbReference>
<feature type="chain" id="PRO_5042981825" description="X8 domain-containing protein" evidence="8">
    <location>
        <begin position="30"/>
        <end position="282"/>
    </location>
</feature>
<evidence type="ECO:0000259" key="9">
    <source>
        <dbReference type="SMART" id="SM00768"/>
    </source>
</evidence>
<dbReference type="GO" id="GO:0005975">
    <property type="term" value="P:carbohydrate metabolic process"/>
    <property type="evidence" value="ECO:0007669"/>
    <property type="project" value="InterPro"/>
</dbReference>
<dbReference type="InterPro" id="IPR000490">
    <property type="entry name" value="Glyco_hydro_17"/>
</dbReference>
<evidence type="ECO:0000313" key="10">
    <source>
        <dbReference type="EMBL" id="KAK9283210.1"/>
    </source>
</evidence>
<feature type="signal peptide" evidence="8">
    <location>
        <begin position="1"/>
        <end position="29"/>
    </location>
</feature>
<dbReference type="InterPro" id="IPR012946">
    <property type="entry name" value="X8"/>
</dbReference>
<gene>
    <name evidence="10" type="ORF">L1049_011446</name>
</gene>
<reference evidence="10 11" key="1">
    <citation type="journal article" date="2024" name="Plant J.">
        <title>Genome sequences and population genomics reveal climatic adaptation and genomic divergence between two closely related sweetgum species.</title>
        <authorList>
            <person name="Xu W.Q."/>
            <person name="Ren C.Q."/>
            <person name="Zhang X.Y."/>
            <person name="Comes H.P."/>
            <person name="Liu X.H."/>
            <person name="Li Y.G."/>
            <person name="Kettle C.J."/>
            <person name="Jalonen R."/>
            <person name="Gaisberger H."/>
            <person name="Ma Y.Z."/>
            <person name="Qiu Y.X."/>
        </authorList>
    </citation>
    <scope>NUCLEOTIDE SEQUENCE [LARGE SCALE GENOMIC DNA]</scope>
    <source>
        <strain evidence="10">Hangzhou</strain>
    </source>
</reference>
<dbReference type="PANTHER" id="PTHR32227">
    <property type="entry name" value="GLUCAN ENDO-1,3-BETA-GLUCOSIDASE BG1-RELATED-RELATED"/>
    <property type="match status" value="1"/>
</dbReference>
<keyword evidence="3" id="KW-0378">Hydrolase</keyword>
<evidence type="ECO:0000256" key="4">
    <source>
        <dbReference type="ARBA" id="ARBA00023157"/>
    </source>
</evidence>
<protein>
    <recommendedName>
        <fullName evidence="9">X8 domain-containing protein</fullName>
    </recommendedName>
</protein>
<dbReference type="Pfam" id="PF07983">
    <property type="entry name" value="X8"/>
    <property type="match status" value="1"/>
</dbReference>
<dbReference type="SMART" id="SM00768">
    <property type="entry name" value="X8"/>
    <property type="match status" value="1"/>
</dbReference>
<name>A0AAP0X2V7_LIQFO</name>
<organism evidence="10 11">
    <name type="scientific">Liquidambar formosana</name>
    <name type="common">Formosan gum</name>
    <dbReference type="NCBI Taxonomy" id="63359"/>
    <lineage>
        <taxon>Eukaryota</taxon>
        <taxon>Viridiplantae</taxon>
        <taxon>Streptophyta</taxon>
        <taxon>Embryophyta</taxon>
        <taxon>Tracheophyta</taxon>
        <taxon>Spermatophyta</taxon>
        <taxon>Magnoliopsida</taxon>
        <taxon>eudicotyledons</taxon>
        <taxon>Gunneridae</taxon>
        <taxon>Pentapetalae</taxon>
        <taxon>Saxifragales</taxon>
        <taxon>Altingiaceae</taxon>
        <taxon>Liquidambar</taxon>
    </lineage>
</organism>
<sequence length="282" mass="30172">MAMLTAKSLSHIIFLLSTLLLQLITNTYAIGVNYGTLANNLPPPAQVAAFLKSQTTINKIKIFDTNADILRAFANTNISVIITAVNGDIPSLTKLPSAQSWVSTHIIPFHPQTIISHVAVGNEIMATADKFLIAQLVPAMKTLNTALKLAGLTHIKVSTPHSLGILSTSEPPSSGRFRRGYDRYAGPTPTPTPTPPSSGSGKKWCVPKSDASDEALQKNIDYVCSLGVDCKPIQAGGACFDPNTIRSHAAYVMNVFYQTSGRHDFDCDFANTGVLTSSDPSE</sequence>